<dbReference type="RefSeq" id="WP_197348681.1">
    <property type="nucleotide sequence ID" value="NZ_CP048882.1"/>
</dbReference>
<accession>A0A7T1T2G1</accession>
<evidence type="ECO:0000313" key="2">
    <source>
        <dbReference type="Proteomes" id="UP000595046"/>
    </source>
</evidence>
<sequence>MAVGRLVVEELADAGGGVVDIVQQELPGRQVPGGRQARQCGTGVGEERFGVGQEPLAKLLGGLAVAFGDGLTGGDSVGDGAARIAQAGERVHAPQMDD</sequence>
<dbReference type="KEGG" id="sbat:G4Z16_00880"/>
<dbReference type="AlphaFoldDB" id="A0A7T1T2G1"/>
<organism evidence="1 2">
    <name type="scientific">Streptomyces bathyalis</name>
    <dbReference type="NCBI Taxonomy" id="2710756"/>
    <lineage>
        <taxon>Bacteria</taxon>
        <taxon>Bacillati</taxon>
        <taxon>Actinomycetota</taxon>
        <taxon>Actinomycetes</taxon>
        <taxon>Kitasatosporales</taxon>
        <taxon>Streptomycetaceae</taxon>
        <taxon>Streptomyces</taxon>
    </lineage>
</organism>
<proteinExistence type="predicted"/>
<name>A0A7T1T2G1_9ACTN</name>
<gene>
    <name evidence="1" type="ORF">G4Z16_00880</name>
</gene>
<dbReference type="Proteomes" id="UP000595046">
    <property type="component" value="Chromosome"/>
</dbReference>
<evidence type="ECO:0000313" key="1">
    <source>
        <dbReference type="EMBL" id="QPP05181.1"/>
    </source>
</evidence>
<protein>
    <submittedName>
        <fullName evidence="1">Uncharacterized protein</fullName>
    </submittedName>
</protein>
<reference evidence="2" key="1">
    <citation type="submission" date="2020-02" db="EMBL/GenBank/DDBJ databases">
        <title>Streptomyces sp. ASO4wet.</title>
        <authorList>
            <person name="Risdian C."/>
            <person name="Landwehr W."/>
            <person name="Schupp P."/>
            <person name="Wink J."/>
        </authorList>
    </citation>
    <scope>NUCLEOTIDE SEQUENCE [LARGE SCALE GENOMIC DNA]</scope>
    <source>
        <strain evidence="2">ASO4wet</strain>
    </source>
</reference>
<keyword evidence="2" id="KW-1185">Reference proteome</keyword>
<dbReference type="EMBL" id="CP048882">
    <property type="protein sequence ID" value="QPP05181.1"/>
    <property type="molecule type" value="Genomic_DNA"/>
</dbReference>